<dbReference type="SUPFAM" id="SSF46785">
    <property type="entry name" value="Winged helix' DNA-binding domain"/>
    <property type="match status" value="1"/>
</dbReference>
<keyword evidence="3" id="KW-0238">DNA-binding</keyword>
<keyword evidence="7" id="KW-1185">Reference proteome</keyword>
<proteinExistence type="inferred from homology"/>
<dbReference type="OrthoDB" id="9178397at2"/>
<protein>
    <submittedName>
        <fullName evidence="6">LysR family transcriptional regulator</fullName>
    </submittedName>
</protein>
<organism evidence="6 7">
    <name type="scientific">Caenimonas sedimenti</name>
    <dbReference type="NCBI Taxonomy" id="2596921"/>
    <lineage>
        <taxon>Bacteria</taxon>
        <taxon>Pseudomonadati</taxon>
        <taxon>Pseudomonadota</taxon>
        <taxon>Betaproteobacteria</taxon>
        <taxon>Burkholderiales</taxon>
        <taxon>Comamonadaceae</taxon>
        <taxon>Caenimonas</taxon>
    </lineage>
</organism>
<dbReference type="InterPro" id="IPR000847">
    <property type="entry name" value="LysR_HTH_N"/>
</dbReference>
<dbReference type="PANTHER" id="PTHR30537:SF26">
    <property type="entry name" value="GLYCINE CLEAVAGE SYSTEM TRANSCRIPTIONAL ACTIVATOR"/>
    <property type="match status" value="1"/>
</dbReference>
<evidence type="ECO:0000256" key="3">
    <source>
        <dbReference type="ARBA" id="ARBA00023125"/>
    </source>
</evidence>
<dbReference type="InterPro" id="IPR036390">
    <property type="entry name" value="WH_DNA-bd_sf"/>
</dbReference>
<dbReference type="InterPro" id="IPR058163">
    <property type="entry name" value="LysR-type_TF_proteobact-type"/>
</dbReference>
<evidence type="ECO:0000256" key="2">
    <source>
        <dbReference type="ARBA" id="ARBA00023015"/>
    </source>
</evidence>
<dbReference type="PROSITE" id="PS50931">
    <property type="entry name" value="HTH_LYSR"/>
    <property type="match status" value="1"/>
</dbReference>
<dbReference type="RefSeq" id="WP_145896190.1">
    <property type="nucleotide sequence ID" value="NZ_VOBQ01000023.1"/>
</dbReference>
<dbReference type="EMBL" id="VOBQ01000023">
    <property type="protein sequence ID" value="TWO67715.1"/>
    <property type="molecule type" value="Genomic_DNA"/>
</dbReference>
<dbReference type="Proteomes" id="UP000318199">
    <property type="component" value="Unassembled WGS sequence"/>
</dbReference>
<reference evidence="6 7" key="1">
    <citation type="submission" date="2019-07" db="EMBL/GenBank/DDBJ databases">
        <title>Caenimonas sedimenti sp. nov., isolated from activated sludge.</title>
        <authorList>
            <person name="Xu J."/>
        </authorList>
    </citation>
    <scope>NUCLEOTIDE SEQUENCE [LARGE SCALE GENOMIC DNA]</scope>
    <source>
        <strain evidence="6 7">HX-9-20</strain>
    </source>
</reference>
<dbReference type="CDD" id="cd08432">
    <property type="entry name" value="PBP2_GcdR_TrpI_HvrB_AmpR_like"/>
    <property type="match status" value="1"/>
</dbReference>
<evidence type="ECO:0000256" key="1">
    <source>
        <dbReference type="ARBA" id="ARBA00009437"/>
    </source>
</evidence>
<gene>
    <name evidence="6" type="ORF">FN976_25325</name>
</gene>
<keyword evidence="2" id="KW-0805">Transcription regulation</keyword>
<dbReference type="GO" id="GO:0003700">
    <property type="term" value="F:DNA-binding transcription factor activity"/>
    <property type="evidence" value="ECO:0007669"/>
    <property type="project" value="InterPro"/>
</dbReference>
<dbReference type="Gene3D" id="1.10.10.10">
    <property type="entry name" value="Winged helix-like DNA-binding domain superfamily/Winged helix DNA-binding domain"/>
    <property type="match status" value="1"/>
</dbReference>
<dbReference type="InterPro" id="IPR036388">
    <property type="entry name" value="WH-like_DNA-bd_sf"/>
</dbReference>
<keyword evidence="4" id="KW-0804">Transcription</keyword>
<feature type="domain" description="HTH lysR-type" evidence="5">
    <location>
        <begin position="8"/>
        <end position="65"/>
    </location>
</feature>
<evidence type="ECO:0000256" key="4">
    <source>
        <dbReference type="ARBA" id="ARBA00023163"/>
    </source>
</evidence>
<evidence type="ECO:0000313" key="7">
    <source>
        <dbReference type="Proteomes" id="UP000318199"/>
    </source>
</evidence>
<dbReference type="PRINTS" id="PR00039">
    <property type="entry name" value="HTHLYSR"/>
</dbReference>
<dbReference type="Pfam" id="PF00126">
    <property type="entry name" value="HTH_1"/>
    <property type="match status" value="1"/>
</dbReference>
<sequence length="297" mass="32936">MNQHRLLPSMSLLQAFEAAARHQSFTRAGEELSLTQSAVSRQVQALESLLEVELFRRAGRRIALTDIGAMYAKETAAALERIRSATAQVAAFRTGVGSLHLATVPTFGSKWLLPRLANFYALHPGMLVHMHSRIADFDMDLSGMDVAIRIGDGHWPGLLSHELVEDRRVVIASPRLLRRQPLRSAQDVPAHLLLQVATQPQAWREWWQAQALPLRAMQNGPQFEYVAHMIQAATAGIGIGLVARTLVEEELKSGALVIALDIPVPTRRAYYLCYAPEKAQFPPLVAFRDWLLAEAAS</sequence>
<name>A0A562ZHC5_9BURK</name>
<dbReference type="Gene3D" id="3.40.190.10">
    <property type="entry name" value="Periplasmic binding protein-like II"/>
    <property type="match status" value="2"/>
</dbReference>
<dbReference type="Pfam" id="PF03466">
    <property type="entry name" value="LysR_substrate"/>
    <property type="match status" value="1"/>
</dbReference>
<dbReference type="GO" id="GO:0043565">
    <property type="term" value="F:sequence-specific DNA binding"/>
    <property type="evidence" value="ECO:0007669"/>
    <property type="project" value="TreeGrafter"/>
</dbReference>
<dbReference type="PANTHER" id="PTHR30537">
    <property type="entry name" value="HTH-TYPE TRANSCRIPTIONAL REGULATOR"/>
    <property type="match status" value="1"/>
</dbReference>
<accession>A0A562ZHC5</accession>
<dbReference type="InterPro" id="IPR005119">
    <property type="entry name" value="LysR_subst-bd"/>
</dbReference>
<comment type="caution">
    <text evidence="6">The sequence shown here is derived from an EMBL/GenBank/DDBJ whole genome shotgun (WGS) entry which is preliminary data.</text>
</comment>
<evidence type="ECO:0000313" key="6">
    <source>
        <dbReference type="EMBL" id="TWO67715.1"/>
    </source>
</evidence>
<dbReference type="FunFam" id="1.10.10.10:FF:000001">
    <property type="entry name" value="LysR family transcriptional regulator"/>
    <property type="match status" value="1"/>
</dbReference>
<dbReference type="AlphaFoldDB" id="A0A562ZHC5"/>
<dbReference type="SUPFAM" id="SSF53850">
    <property type="entry name" value="Periplasmic binding protein-like II"/>
    <property type="match status" value="1"/>
</dbReference>
<comment type="similarity">
    <text evidence="1">Belongs to the LysR transcriptional regulatory family.</text>
</comment>
<dbReference type="GO" id="GO:0006351">
    <property type="term" value="P:DNA-templated transcription"/>
    <property type="evidence" value="ECO:0007669"/>
    <property type="project" value="TreeGrafter"/>
</dbReference>
<evidence type="ECO:0000259" key="5">
    <source>
        <dbReference type="PROSITE" id="PS50931"/>
    </source>
</evidence>